<reference evidence="2" key="1">
    <citation type="submission" date="2022-05" db="EMBL/GenBank/DDBJ databases">
        <title>A methanotrophic Mycobacterium dominates a cave microbial ecosystem.</title>
        <authorList>
            <person name="Van Spanning R.J.M."/>
            <person name="Guan Q."/>
            <person name="Melkonian C."/>
            <person name="Gallant J."/>
            <person name="Polerecky L."/>
            <person name="Flot J.-F."/>
            <person name="Brandt B.W."/>
            <person name="Braster M."/>
            <person name="Iturbe Espinoza P."/>
            <person name="Aerts J."/>
            <person name="Meima-Franke M."/>
            <person name="Piersma S.R."/>
            <person name="Bunduc C."/>
            <person name="Ummels R."/>
            <person name="Pain A."/>
            <person name="Fleming E.J."/>
            <person name="van der Wel N."/>
            <person name="Gherman V.D."/>
            <person name="Sarbu S.M."/>
            <person name="Bodelier P.L.E."/>
            <person name="Bitter W."/>
        </authorList>
    </citation>
    <scope>NUCLEOTIDE SEQUENCE</scope>
    <source>
        <strain evidence="2">Sulfur Cave</strain>
    </source>
</reference>
<feature type="signal peptide" evidence="1">
    <location>
        <begin position="1"/>
        <end position="29"/>
    </location>
</feature>
<evidence type="ECO:0000313" key="3">
    <source>
        <dbReference type="Proteomes" id="UP001056610"/>
    </source>
</evidence>
<dbReference type="NCBIfam" id="TIGR04529">
    <property type="entry name" value="MTB_hemophore"/>
    <property type="match status" value="1"/>
</dbReference>
<dbReference type="InterPro" id="IPR032407">
    <property type="entry name" value="MHB"/>
</dbReference>
<evidence type="ECO:0000313" key="2">
    <source>
        <dbReference type="EMBL" id="UQX09806.1"/>
    </source>
</evidence>
<dbReference type="EMBL" id="CP097320">
    <property type="protein sequence ID" value="UQX09806.1"/>
    <property type="molecule type" value="Genomic_DNA"/>
</dbReference>
<feature type="chain" id="PRO_5046288868" evidence="1">
    <location>
        <begin position="30"/>
        <end position="112"/>
    </location>
</feature>
<keyword evidence="3" id="KW-1185">Reference proteome</keyword>
<dbReference type="InterPro" id="IPR016572">
    <property type="entry name" value="UCP010611"/>
</dbReference>
<protein>
    <submittedName>
        <fullName evidence="2">Hemophore-related protein</fullName>
    </submittedName>
</protein>
<sequence length="112" mass="11279">MVTRSFTKLAAAVGALALLLVAGAGVASADPALDPAINTTCSYPQVVAALNAQSPAAAAKFNSSPMAQGWLRSFLASPPPQRAQMAQQASGMPGAAQYIGLIGQIATSCNNY</sequence>
<organism evidence="2 3">
    <name type="scientific">Candidatus Mycobacterium methanotrophicum</name>
    <dbReference type="NCBI Taxonomy" id="2943498"/>
    <lineage>
        <taxon>Bacteria</taxon>
        <taxon>Bacillati</taxon>
        <taxon>Actinomycetota</taxon>
        <taxon>Actinomycetes</taxon>
        <taxon>Mycobacteriales</taxon>
        <taxon>Mycobacteriaceae</taxon>
        <taxon>Mycobacterium</taxon>
    </lineage>
</organism>
<dbReference type="PIRSF" id="PIRSF010611">
    <property type="entry name" value="UCP010611"/>
    <property type="match status" value="1"/>
</dbReference>
<name>A0ABY4QH07_9MYCO</name>
<gene>
    <name evidence="2" type="ORF">M5I08_16095</name>
</gene>
<keyword evidence="1" id="KW-0732">Signal</keyword>
<dbReference type="RefSeq" id="WP_219068456.1">
    <property type="nucleotide sequence ID" value="NZ_CAJUXY010000038.1"/>
</dbReference>
<dbReference type="Proteomes" id="UP001056610">
    <property type="component" value="Chromosome"/>
</dbReference>
<accession>A0ABY4QH07</accession>
<evidence type="ECO:0000256" key="1">
    <source>
        <dbReference type="SAM" id="SignalP"/>
    </source>
</evidence>
<proteinExistence type="predicted"/>